<dbReference type="AlphaFoldDB" id="A0A2K3JTW8"/>
<reference evidence="2 3" key="1">
    <citation type="journal article" date="2014" name="Am. J. Bot.">
        <title>Genome assembly and annotation for red clover (Trifolium pratense; Fabaceae).</title>
        <authorList>
            <person name="Istvanek J."/>
            <person name="Jaros M."/>
            <person name="Krenek A."/>
            <person name="Repkova J."/>
        </authorList>
    </citation>
    <scope>NUCLEOTIDE SEQUENCE [LARGE SCALE GENOMIC DNA]</scope>
    <source>
        <strain evidence="3">cv. Tatra</strain>
        <tissue evidence="2">Young leaves</tissue>
    </source>
</reference>
<reference evidence="2 3" key="2">
    <citation type="journal article" date="2017" name="Front. Plant Sci.">
        <title>Gene Classification and Mining of Molecular Markers Useful in Red Clover (Trifolium pratense) Breeding.</title>
        <authorList>
            <person name="Istvanek J."/>
            <person name="Dluhosova J."/>
            <person name="Dluhos P."/>
            <person name="Patkova L."/>
            <person name="Nedelnik J."/>
            <person name="Repkova J."/>
        </authorList>
    </citation>
    <scope>NUCLEOTIDE SEQUENCE [LARGE SCALE GENOMIC DNA]</scope>
    <source>
        <strain evidence="3">cv. Tatra</strain>
        <tissue evidence="2">Young leaves</tissue>
    </source>
</reference>
<sequence>MKTQSQVESESKTQVLVAWQAPPNGWCALNIDGAAKAHRKQAGCGGVLRDTKGTWIEGFAKYLGHTSAYMTELWGVYEGLQLARRRHIEKVEIQIDSQVLVHNLQNGNNGDIVECAIMKRVKSMLNLNWE</sequence>
<dbReference type="InterPro" id="IPR012337">
    <property type="entry name" value="RNaseH-like_sf"/>
</dbReference>
<proteinExistence type="predicted"/>
<dbReference type="Proteomes" id="UP000236291">
    <property type="component" value="Unassembled WGS sequence"/>
</dbReference>
<feature type="non-terminal residue" evidence="2">
    <location>
        <position position="130"/>
    </location>
</feature>
<dbReference type="PROSITE" id="PS50879">
    <property type="entry name" value="RNASE_H_1"/>
    <property type="match status" value="1"/>
</dbReference>
<dbReference type="ExpressionAtlas" id="A0A2K3JTW8">
    <property type="expression patterns" value="baseline"/>
</dbReference>
<organism evidence="2 3">
    <name type="scientific">Trifolium pratense</name>
    <name type="common">Red clover</name>
    <dbReference type="NCBI Taxonomy" id="57577"/>
    <lineage>
        <taxon>Eukaryota</taxon>
        <taxon>Viridiplantae</taxon>
        <taxon>Streptophyta</taxon>
        <taxon>Embryophyta</taxon>
        <taxon>Tracheophyta</taxon>
        <taxon>Spermatophyta</taxon>
        <taxon>Magnoliopsida</taxon>
        <taxon>eudicotyledons</taxon>
        <taxon>Gunneridae</taxon>
        <taxon>Pentapetalae</taxon>
        <taxon>rosids</taxon>
        <taxon>fabids</taxon>
        <taxon>Fabales</taxon>
        <taxon>Fabaceae</taxon>
        <taxon>Papilionoideae</taxon>
        <taxon>50 kb inversion clade</taxon>
        <taxon>NPAAA clade</taxon>
        <taxon>Hologalegina</taxon>
        <taxon>IRL clade</taxon>
        <taxon>Trifolieae</taxon>
        <taxon>Trifolium</taxon>
    </lineage>
</organism>
<dbReference type="Gene3D" id="3.30.420.10">
    <property type="entry name" value="Ribonuclease H-like superfamily/Ribonuclease H"/>
    <property type="match status" value="1"/>
</dbReference>
<accession>A0A2K3JTW8</accession>
<protein>
    <submittedName>
        <fullName evidence="2">Ribonuclease H</fullName>
    </submittedName>
</protein>
<gene>
    <name evidence="2" type="ORF">L195_g058717</name>
</gene>
<dbReference type="STRING" id="57577.A0A2K3JTW8"/>
<dbReference type="EMBL" id="ASHM01123758">
    <property type="protein sequence ID" value="PNX57484.1"/>
    <property type="molecule type" value="Genomic_DNA"/>
</dbReference>
<dbReference type="PANTHER" id="PTHR47723:SF13">
    <property type="entry name" value="PUTATIVE-RELATED"/>
    <property type="match status" value="1"/>
</dbReference>
<dbReference type="GO" id="GO:0004523">
    <property type="term" value="F:RNA-DNA hybrid ribonuclease activity"/>
    <property type="evidence" value="ECO:0007669"/>
    <property type="project" value="InterPro"/>
</dbReference>
<dbReference type="SUPFAM" id="SSF53098">
    <property type="entry name" value="Ribonuclease H-like"/>
    <property type="match status" value="1"/>
</dbReference>
<dbReference type="PANTHER" id="PTHR47723">
    <property type="entry name" value="OS05G0353850 PROTEIN"/>
    <property type="match status" value="1"/>
</dbReference>
<comment type="caution">
    <text evidence="2">The sequence shown here is derived from an EMBL/GenBank/DDBJ whole genome shotgun (WGS) entry which is preliminary data.</text>
</comment>
<feature type="domain" description="RNase H type-1" evidence="1">
    <location>
        <begin position="23"/>
        <end position="130"/>
    </location>
</feature>
<evidence type="ECO:0000259" key="1">
    <source>
        <dbReference type="PROSITE" id="PS50879"/>
    </source>
</evidence>
<evidence type="ECO:0000313" key="3">
    <source>
        <dbReference type="Proteomes" id="UP000236291"/>
    </source>
</evidence>
<dbReference type="Pfam" id="PF13456">
    <property type="entry name" value="RVT_3"/>
    <property type="match status" value="1"/>
</dbReference>
<dbReference type="GO" id="GO:0003676">
    <property type="term" value="F:nucleic acid binding"/>
    <property type="evidence" value="ECO:0007669"/>
    <property type="project" value="InterPro"/>
</dbReference>
<evidence type="ECO:0000313" key="2">
    <source>
        <dbReference type="EMBL" id="PNX57484.1"/>
    </source>
</evidence>
<dbReference type="InterPro" id="IPR044730">
    <property type="entry name" value="RNase_H-like_dom_plant"/>
</dbReference>
<dbReference type="CDD" id="cd06222">
    <property type="entry name" value="RNase_H_like"/>
    <property type="match status" value="1"/>
</dbReference>
<dbReference type="InterPro" id="IPR002156">
    <property type="entry name" value="RNaseH_domain"/>
</dbReference>
<dbReference type="InterPro" id="IPR053151">
    <property type="entry name" value="RNase_H-like"/>
</dbReference>
<dbReference type="InterPro" id="IPR036397">
    <property type="entry name" value="RNaseH_sf"/>
</dbReference>
<name>A0A2K3JTW8_TRIPR</name>